<dbReference type="Pfam" id="PF00072">
    <property type="entry name" value="Response_reg"/>
    <property type="match status" value="1"/>
</dbReference>
<evidence type="ECO:0000256" key="3">
    <source>
        <dbReference type="PROSITE-ProRule" id="PRU00169"/>
    </source>
</evidence>
<dbReference type="SMART" id="SM00850">
    <property type="entry name" value="LytTR"/>
    <property type="match status" value="1"/>
</dbReference>
<feature type="domain" description="HTH LytTR-type" evidence="5">
    <location>
        <begin position="132"/>
        <end position="197"/>
    </location>
</feature>
<dbReference type="SUPFAM" id="SSF52172">
    <property type="entry name" value="CheY-like"/>
    <property type="match status" value="1"/>
</dbReference>
<dbReference type="PANTHER" id="PTHR37299:SF1">
    <property type="entry name" value="STAGE 0 SPORULATION PROTEIN A HOMOLOG"/>
    <property type="match status" value="1"/>
</dbReference>
<keyword evidence="3" id="KW-0597">Phosphoprotein</keyword>
<dbReference type="InterPro" id="IPR011006">
    <property type="entry name" value="CheY-like_superfamily"/>
</dbReference>
<evidence type="ECO:0000313" key="7">
    <source>
        <dbReference type="Proteomes" id="UP001379600"/>
    </source>
</evidence>
<dbReference type="GO" id="GO:0003677">
    <property type="term" value="F:DNA binding"/>
    <property type="evidence" value="ECO:0007669"/>
    <property type="project" value="UniProtKB-KW"/>
</dbReference>
<evidence type="ECO:0000259" key="5">
    <source>
        <dbReference type="PROSITE" id="PS50930"/>
    </source>
</evidence>
<accession>A0AB35Y1J2</accession>
<feature type="modified residue" description="4-aspartylphosphate" evidence="3">
    <location>
        <position position="56"/>
    </location>
</feature>
<dbReference type="InterPro" id="IPR046947">
    <property type="entry name" value="LytR-like"/>
</dbReference>
<keyword evidence="7" id="KW-1185">Reference proteome</keyword>
<gene>
    <name evidence="6" type="ORF">WF787_06995</name>
</gene>
<proteinExistence type="predicted"/>
<name>A0AB35Y1J2_9FIRM</name>
<dbReference type="InterPro" id="IPR001789">
    <property type="entry name" value="Sig_transdc_resp-reg_receiver"/>
</dbReference>
<dbReference type="SMART" id="SM00448">
    <property type="entry name" value="REC"/>
    <property type="match status" value="1"/>
</dbReference>
<dbReference type="Pfam" id="PF04397">
    <property type="entry name" value="LytTR"/>
    <property type="match status" value="1"/>
</dbReference>
<evidence type="ECO:0000313" key="6">
    <source>
        <dbReference type="EMBL" id="MEJ3690970.1"/>
    </source>
</evidence>
<dbReference type="PROSITE" id="PS50930">
    <property type="entry name" value="HTH_LYTTR"/>
    <property type="match status" value="1"/>
</dbReference>
<dbReference type="GO" id="GO:0000156">
    <property type="term" value="F:phosphorelay response regulator activity"/>
    <property type="evidence" value="ECO:0007669"/>
    <property type="project" value="InterPro"/>
</dbReference>
<organism evidence="6 7">
    <name type="scientific">Faecalibacterium taiwanense</name>
    <dbReference type="NCBI Taxonomy" id="3030638"/>
    <lineage>
        <taxon>Bacteria</taxon>
        <taxon>Bacillati</taxon>
        <taxon>Bacillota</taxon>
        <taxon>Clostridia</taxon>
        <taxon>Eubacteriales</taxon>
        <taxon>Oscillospiraceae</taxon>
        <taxon>Faecalibacterium</taxon>
    </lineage>
</organism>
<dbReference type="RefSeq" id="WP_337679291.1">
    <property type="nucleotide sequence ID" value="NZ_JBBFKC010000005.1"/>
</dbReference>
<dbReference type="AlphaFoldDB" id="A0AB35Y1J2"/>
<sequence length="246" mass="27722">MAFCDDDQTVLDQLSALLEKYRAQRCVQIQCTVFHSPLDLLAEIEKGTRYDILFLDVIMPAENGITAAKEIRQYDNVVKIIFLTSSAEFAVESYVVGAYFYQLKPIWEDSFFRLTDSVIAECRRADQRSLILRCKTGTSRIDLNQLLYCEVLGRTLLFHLVDGTVLESTGSMDELARQLTPHESFLRTHRSFLVNTDLLSSGNQAAVEFMPFVCSLAYLVFVLQTPPTSAAWKRPTATAGWSIPAA</sequence>
<protein>
    <recommendedName>
        <fullName evidence="1">Stage 0 sporulation protein A homolog</fullName>
    </recommendedName>
</protein>
<comment type="function">
    <text evidence="2">May play the central regulatory role in sporulation. It may be an element of the effector pathway responsible for the activation of sporulation genes in response to nutritional stress. Spo0A may act in concert with spo0H (a sigma factor) to control the expression of some genes that are critical to the sporulation process.</text>
</comment>
<dbReference type="Gene3D" id="3.40.50.2300">
    <property type="match status" value="1"/>
</dbReference>
<dbReference type="Gene3D" id="2.40.50.1020">
    <property type="entry name" value="LytTr DNA-binding domain"/>
    <property type="match status" value="1"/>
</dbReference>
<feature type="domain" description="Response regulatory" evidence="4">
    <location>
        <begin position="1"/>
        <end position="119"/>
    </location>
</feature>
<dbReference type="EMBL" id="JBBFKC010000005">
    <property type="protein sequence ID" value="MEJ3690970.1"/>
    <property type="molecule type" value="Genomic_DNA"/>
</dbReference>
<keyword evidence="6" id="KW-0238">DNA-binding</keyword>
<evidence type="ECO:0000259" key="4">
    <source>
        <dbReference type="PROSITE" id="PS50110"/>
    </source>
</evidence>
<dbReference type="PROSITE" id="PS50110">
    <property type="entry name" value="RESPONSE_REGULATORY"/>
    <property type="match status" value="1"/>
</dbReference>
<evidence type="ECO:0000256" key="2">
    <source>
        <dbReference type="ARBA" id="ARBA00024867"/>
    </source>
</evidence>
<reference evidence="6 7" key="1">
    <citation type="submission" date="2024-03" db="EMBL/GenBank/DDBJ databases">
        <authorList>
            <person name="Plomp N."/>
            <person name="Harmsen H.J."/>
        </authorList>
    </citation>
    <scope>NUCLEOTIDE SEQUENCE [LARGE SCALE GENOMIC DNA]</scope>
    <source>
        <strain evidence="6 7">HTF-76H</strain>
    </source>
</reference>
<comment type="caution">
    <text evidence="6">The sequence shown here is derived from an EMBL/GenBank/DDBJ whole genome shotgun (WGS) entry which is preliminary data.</text>
</comment>
<dbReference type="Proteomes" id="UP001379600">
    <property type="component" value="Unassembled WGS sequence"/>
</dbReference>
<dbReference type="InterPro" id="IPR007492">
    <property type="entry name" value="LytTR_DNA-bd_dom"/>
</dbReference>
<dbReference type="PANTHER" id="PTHR37299">
    <property type="entry name" value="TRANSCRIPTIONAL REGULATOR-RELATED"/>
    <property type="match status" value="1"/>
</dbReference>
<evidence type="ECO:0000256" key="1">
    <source>
        <dbReference type="ARBA" id="ARBA00018672"/>
    </source>
</evidence>